<reference evidence="1" key="1">
    <citation type="journal article" date="2014" name="Int. J. Syst. Evol. Microbiol.">
        <title>Complete genome sequence of Corynebacterium casei LMG S-19264T (=DSM 44701T), isolated from a smear-ripened cheese.</title>
        <authorList>
            <consortium name="US DOE Joint Genome Institute (JGI-PGF)"/>
            <person name="Walter F."/>
            <person name="Albersmeier A."/>
            <person name="Kalinowski J."/>
            <person name="Ruckert C."/>
        </authorList>
    </citation>
    <scope>NUCLEOTIDE SEQUENCE</scope>
    <source>
        <strain evidence="1">JCM 3086</strain>
    </source>
</reference>
<evidence type="ECO:0000313" key="1">
    <source>
        <dbReference type="EMBL" id="GGJ50525.1"/>
    </source>
</evidence>
<dbReference type="Proteomes" id="UP000657574">
    <property type="component" value="Unassembled WGS sequence"/>
</dbReference>
<proteinExistence type="predicted"/>
<gene>
    <name evidence="1" type="ORF">GCM10010121_071900</name>
</gene>
<comment type="caution">
    <text evidence="1">The sequence shown here is derived from an EMBL/GenBank/DDBJ whole genome shotgun (WGS) entry which is preliminary data.</text>
</comment>
<reference evidence="1" key="2">
    <citation type="submission" date="2020-09" db="EMBL/GenBank/DDBJ databases">
        <authorList>
            <person name="Sun Q."/>
            <person name="Ohkuma M."/>
        </authorList>
    </citation>
    <scope>NUCLEOTIDE SEQUENCE</scope>
    <source>
        <strain evidence="1">JCM 3086</strain>
    </source>
</reference>
<evidence type="ECO:0000313" key="2">
    <source>
        <dbReference type="Proteomes" id="UP000657574"/>
    </source>
</evidence>
<name>A0A917P1G4_9ACTN</name>
<dbReference type="EMBL" id="BMQA01000038">
    <property type="protein sequence ID" value="GGJ50525.1"/>
    <property type="molecule type" value="Genomic_DNA"/>
</dbReference>
<dbReference type="AlphaFoldDB" id="A0A917P1G4"/>
<evidence type="ECO:0008006" key="3">
    <source>
        <dbReference type="Google" id="ProtNLM"/>
    </source>
</evidence>
<organism evidence="1 2">
    <name type="scientific">Streptomyces brasiliensis</name>
    <dbReference type="NCBI Taxonomy" id="1954"/>
    <lineage>
        <taxon>Bacteria</taxon>
        <taxon>Bacillati</taxon>
        <taxon>Actinomycetota</taxon>
        <taxon>Actinomycetes</taxon>
        <taxon>Kitasatosporales</taxon>
        <taxon>Streptomycetaceae</taxon>
        <taxon>Streptomyces</taxon>
    </lineage>
</organism>
<sequence length="185" mass="20032">MVSIVTHDGNRPTGLKHLLAEIETIKGCSVEPPNGESVAVAAHHQIPDDLRELHRLCARIRLHKGTHYPWSVSGPSDLVPAGPLLLTPEEAARASSESPLDPVNSCYVIARDSPDRVSGQWVVVDLHPERTGRCCLTAWDTFGLVDEMPIVATSVRQLLQWLLCLAGDNPMAHLPALGDAYDAIG</sequence>
<keyword evidence="2" id="KW-1185">Reference proteome</keyword>
<dbReference type="RefSeq" id="WP_189315535.1">
    <property type="nucleotide sequence ID" value="NZ_BMQA01000038.1"/>
</dbReference>
<protein>
    <recommendedName>
        <fullName evidence="3">Knr4/Smi1-like domain-containing protein</fullName>
    </recommendedName>
</protein>
<accession>A0A917P1G4</accession>